<reference evidence="7 8" key="1">
    <citation type="submission" date="2024-01" db="EMBL/GenBank/DDBJ databases">
        <title>A draft genome for the cacao thread blight pathogen Marasmiellus scandens.</title>
        <authorList>
            <person name="Baruah I.K."/>
            <person name="Leung J."/>
            <person name="Bukari Y."/>
            <person name="Amoako-Attah I."/>
            <person name="Meinhardt L.W."/>
            <person name="Bailey B.A."/>
            <person name="Cohen S.P."/>
        </authorList>
    </citation>
    <scope>NUCLEOTIDE SEQUENCE [LARGE SCALE GENOMIC DNA]</scope>
    <source>
        <strain evidence="7 8">GH-19</strain>
    </source>
</reference>
<evidence type="ECO:0000256" key="4">
    <source>
        <dbReference type="ARBA" id="ARBA00022827"/>
    </source>
</evidence>
<dbReference type="InterPro" id="IPR012132">
    <property type="entry name" value="GMC_OxRdtase"/>
</dbReference>
<dbReference type="Gene3D" id="3.50.50.60">
    <property type="entry name" value="FAD/NAD(P)-binding domain"/>
    <property type="match status" value="1"/>
</dbReference>
<dbReference type="Pfam" id="PF00732">
    <property type="entry name" value="GMC_oxred_N"/>
    <property type="match status" value="1"/>
</dbReference>
<dbReference type="PANTHER" id="PTHR11552:SF147">
    <property type="entry name" value="CHOLINE DEHYDROGENASE, MITOCHONDRIAL"/>
    <property type="match status" value="1"/>
</dbReference>
<feature type="domain" description="Glucose-methanol-choline oxidoreductase N-terminal" evidence="6">
    <location>
        <begin position="311"/>
        <end position="325"/>
    </location>
</feature>
<dbReference type="PANTHER" id="PTHR11552">
    <property type="entry name" value="GLUCOSE-METHANOL-CHOLINE GMC OXIDOREDUCTASE"/>
    <property type="match status" value="1"/>
</dbReference>
<comment type="similarity">
    <text evidence="2">Belongs to the GMC oxidoreductase family.</text>
</comment>
<evidence type="ECO:0000256" key="1">
    <source>
        <dbReference type="ARBA" id="ARBA00001974"/>
    </source>
</evidence>
<dbReference type="PROSITE" id="PS00624">
    <property type="entry name" value="GMC_OXRED_2"/>
    <property type="match status" value="1"/>
</dbReference>
<gene>
    <name evidence="7" type="ORF">VKT23_016511</name>
</gene>
<evidence type="ECO:0000256" key="2">
    <source>
        <dbReference type="ARBA" id="ARBA00010790"/>
    </source>
</evidence>
<organism evidence="7 8">
    <name type="scientific">Marasmiellus scandens</name>
    <dbReference type="NCBI Taxonomy" id="2682957"/>
    <lineage>
        <taxon>Eukaryota</taxon>
        <taxon>Fungi</taxon>
        <taxon>Dikarya</taxon>
        <taxon>Basidiomycota</taxon>
        <taxon>Agaricomycotina</taxon>
        <taxon>Agaricomycetes</taxon>
        <taxon>Agaricomycetidae</taxon>
        <taxon>Agaricales</taxon>
        <taxon>Marasmiineae</taxon>
        <taxon>Omphalotaceae</taxon>
        <taxon>Marasmiellus</taxon>
    </lineage>
</organism>
<comment type="caution">
    <text evidence="7">The sequence shown here is derived from an EMBL/GenBank/DDBJ whole genome shotgun (WGS) entry which is preliminary data.</text>
</comment>
<comment type="cofactor">
    <cofactor evidence="1">
        <name>FAD</name>
        <dbReference type="ChEBI" id="CHEBI:57692"/>
    </cofactor>
</comment>
<dbReference type="Proteomes" id="UP001498398">
    <property type="component" value="Unassembled WGS sequence"/>
</dbReference>
<name>A0ABR1IW41_9AGAR</name>
<keyword evidence="8" id="KW-1185">Reference proteome</keyword>
<dbReference type="EMBL" id="JBANRG010000062">
    <property type="protein sequence ID" value="KAK7441521.1"/>
    <property type="molecule type" value="Genomic_DNA"/>
</dbReference>
<protein>
    <recommendedName>
        <fullName evidence="6">Glucose-methanol-choline oxidoreductase N-terminal domain-containing protein</fullName>
    </recommendedName>
</protein>
<evidence type="ECO:0000313" key="8">
    <source>
        <dbReference type="Proteomes" id="UP001498398"/>
    </source>
</evidence>
<keyword evidence="4" id="KW-0274">FAD</keyword>
<evidence type="ECO:0000313" key="7">
    <source>
        <dbReference type="EMBL" id="KAK7441521.1"/>
    </source>
</evidence>
<sequence>MFTLTVSVALIFSIFPSIDALLYLSPALLPTHNYDFIIVGAGTAGNVVANRLSEDSSKRILVIEAGVDDTGVIPVQVPFLAPLTQETFVDWNYTTIAQPGLNNRSITVPRGFVLGGSSSINFMVWTRGSSEIWDHYAEVIGDDGWNWESMKPFWNKISTLVPPTANPSAPAPPVDDPNLSNGDGPITVNLPNWPSQLDGRTVDASKLLQEGEDKRWKFTEDMNTGDSIGFGINQENAGHGSRSSSATAYLHPALNTRLNLDVLILSRVTRLLQDTSVTSGDPVFNSVEVAQTEHGPRFKLFASSEIVLSAGSIGTPQILLLSGIGPRDELEEKGINVLVDSPGERTFYDHPLLPVYFSVNSDTTFDEVLRDPLKIADVLAKWTFSRTGLLASSPTNVIGFLRLPDTLLEGETDPASGPNTPHIELVFLDGFAPLGVVPQPTSGNYLTLLTAVVSPKSFGQVTLESANGATFTKPLIDYQLFKDDFDIKAMLQALKDAETFLSTDPWTGDGFLIGPFGSYANATTDEEKIQYIRNNAMTVYHPIGTARMGKDESSVTDPRLLVRGVKGVRVVDASVFPNLPECHPTAPILTLAERAAALIKEDNAM</sequence>
<dbReference type="InterPro" id="IPR036188">
    <property type="entry name" value="FAD/NAD-bd_sf"/>
</dbReference>
<dbReference type="Gene3D" id="3.30.560.10">
    <property type="entry name" value="Glucose Oxidase, domain 3"/>
    <property type="match status" value="1"/>
</dbReference>
<evidence type="ECO:0000256" key="3">
    <source>
        <dbReference type="ARBA" id="ARBA00022630"/>
    </source>
</evidence>
<dbReference type="SUPFAM" id="SSF54373">
    <property type="entry name" value="FAD-linked reductases, C-terminal domain"/>
    <property type="match status" value="1"/>
</dbReference>
<dbReference type="PIRSF" id="PIRSF000137">
    <property type="entry name" value="Alcohol_oxidase"/>
    <property type="match status" value="1"/>
</dbReference>
<dbReference type="SUPFAM" id="SSF51905">
    <property type="entry name" value="FAD/NAD(P)-binding domain"/>
    <property type="match status" value="1"/>
</dbReference>
<feature type="region of interest" description="Disordered" evidence="5">
    <location>
        <begin position="164"/>
        <end position="183"/>
    </location>
</feature>
<evidence type="ECO:0000259" key="6">
    <source>
        <dbReference type="PROSITE" id="PS00624"/>
    </source>
</evidence>
<dbReference type="Pfam" id="PF05199">
    <property type="entry name" value="GMC_oxred_C"/>
    <property type="match status" value="1"/>
</dbReference>
<keyword evidence="3" id="KW-0285">Flavoprotein</keyword>
<proteinExistence type="inferred from homology"/>
<dbReference type="InterPro" id="IPR000172">
    <property type="entry name" value="GMC_OxRdtase_N"/>
</dbReference>
<accession>A0ABR1IW41</accession>
<evidence type="ECO:0000256" key="5">
    <source>
        <dbReference type="SAM" id="MobiDB-lite"/>
    </source>
</evidence>
<dbReference type="InterPro" id="IPR007867">
    <property type="entry name" value="GMC_OxRtase_C"/>
</dbReference>